<dbReference type="GO" id="GO:0016020">
    <property type="term" value="C:membrane"/>
    <property type="evidence" value="ECO:0007669"/>
    <property type="project" value="UniProtKB-SubCell"/>
</dbReference>
<name>A0A2V3VBN2_9SPHN</name>
<feature type="transmembrane region" description="Helical" evidence="7">
    <location>
        <begin position="58"/>
        <end position="75"/>
    </location>
</feature>
<keyword evidence="3 7" id="KW-0812">Transmembrane</keyword>
<feature type="transmembrane region" description="Helical" evidence="7">
    <location>
        <begin position="164"/>
        <end position="186"/>
    </location>
</feature>
<dbReference type="Proteomes" id="UP000248014">
    <property type="component" value="Unassembled WGS sequence"/>
</dbReference>
<feature type="transmembrane region" description="Helical" evidence="7">
    <location>
        <begin position="268"/>
        <end position="296"/>
    </location>
</feature>
<dbReference type="GO" id="GO:0055085">
    <property type="term" value="P:transmembrane transport"/>
    <property type="evidence" value="ECO:0007669"/>
    <property type="project" value="TreeGrafter"/>
</dbReference>
<feature type="transmembrane region" description="Helical" evidence="7">
    <location>
        <begin position="227"/>
        <end position="248"/>
    </location>
</feature>
<keyword evidence="5 7" id="KW-0472">Membrane</keyword>
<gene>
    <name evidence="8" type="ORF">C7451_103256</name>
</gene>
<keyword evidence="9" id="KW-1185">Reference proteome</keyword>
<dbReference type="InterPro" id="IPR002549">
    <property type="entry name" value="AI-2E-like"/>
</dbReference>
<evidence type="ECO:0000256" key="2">
    <source>
        <dbReference type="ARBA" id="ARBA00009773"/>
    </source>
</evidence>
<evidence type="ECO:0000256" key="5">
    <source>
        <dbReference type="ARBA" id="ARBA00023136"/>
    </source>
</evidence>
<accession>A0A2V3VBN2</accession>
<dbReference type="PANTHER" id="PTHR21716">
    <property type="entry name" value="TRANSMEMBRANE PROTEIN"/>
    <property type="match status" value="1"/>
</dbReference>
<evidence type="ECO:0000256" key="3">
    <source>
        <dbReference type="ARBA" id="ARBA00022692"/>
    </source>
</evidence>
<organism evidence="8 9">
    <name type="scientific">Blastomonas natatoria</name>
    <dbReference type="NCBI Taxonomy" id="34015"/>
    <lineage>
        <taxon>Bacteria</taxon>
        <taxon>Pseudomonadati</taxon>
        <taxon>Pseudomonadota</taxon>
        <taxon>Alphaproteobacteria</taxon>
        <taxon>Sphingomonadales</taxon>
        <taxon>Sphingomonadaceae</taxon>
        <taxon>Blastomonas</taxon>
    </lineage>
</organism>
<dbReference type="EMBL" id="QJJM01000003">
    <property type="protein sequence ID" value="PXW78148.1"/>
    <property type="molecule type" value="Genomic_DNA"/>
</dbReference>
<dbReference type="OrthoDB" id="5761230at2"/>
<dbReference type="PANTHER" id="PTHR21716:SF62">
    <property type="entry name" value="TRANSPORT PROTEIN YDBI-RELATED"/>
    <property type="match status" value="1"/>
</dbReference>
<evidence type="ECO:0000313" key="9">
    <source>
        <dbReference type="Proteomes" id="UP000248014"/>
    </source>
</evidence>
<protein>
    <submittedName>
        <fullName evidence="8">Putative PurR-regulated permease PerM</fullName>
    </submittedName>
</protein>
<feature type="transmembrane region" description="Helical" evidence="7">
    <location>
        <begin position="317"/>
        <end position="350"/>
    </location>
</feature>
<keyword evidence="4 7" id="KW-1133">Transmembrane helix</keyword>
<evidence type="ECO:0000256" key="1">
    <source>
        <dbReference type="ARBA" id="ARBA00004141"/>
    </source>
</evidence>
<proteinExistence type="inferred from homology"/>
<feature type="transmembrane region" description="Helical" evidence="7">
    <location>
        <begin position="87"/>
        <end position="108"/>
    </location>
</feature>
<feature type="region of interest" description="Disordered" evidence="6">
    <location>
        <begin position="1"/>
        <end position="22"/>
    </location>
</feature>
<dbReference type="AlphaFoldDB" id="A0A2V3VBN2"/>
<dbReference type="Pfam" id="PF01594">
    <property type="entry name" value="AI-2E_transport"/>
    <property type="match status" value="1"/>
</dbReference>
<evidence type="ECO:0000256" key="4">
    <source>
        <dbReference type="ARBA" id="ARBA00022989"/>
    </source>
</evidence>
<comment type="subcellular location">
    <subcellularLocation>
        <location evidence="1">Membrane</location>
        <topology evidence="1">Multi-pass membrane protein</topology>
    </subcellularLocation>
</comment>
<comment type="caution">
    <text evidence="8">The sequence shown here is derived from an EMBL/GenBank/DDBJ whole genome shotgun (WGS) entry which is preliminary data.</text>
</comment>
<dbReference type="RefSeq" id="WP_110297940.1">
    <property type="nucleotide sequence ID" value="NZ_QJJM01000003.1"/>
</dbReference>
<feature type="transmembrane region" description="Helical" evidence="7">
    <location>
        <begin position="34"/>
        <end position="52"/>
    </location>
</feature>
<evidence type="ECO:0000256" key="7">
    <source>
        <dbReference type="SAM" id="Phobius"/>
    </source>
</evidence>
<evidence type="ECO:0000313" key="8">
    <source>
        <dbReference type="EMBL" id="PXW78148.1"/>
    </source>
</evidence>
<sequence>MIDASKNELSDQTCDPGHVHPAPHAMTRQEAGRVAAMTLTVLALVGLAWLLIELTQFLLLVFAALVLAAVFSSLARRVCGWTGMRRGPALAISVFLLLAVFAGAFTLFGSQISSEFDTIQQSIPPAIDRVEAQLDEFGLGEQARQVVRQGTGDLSSLASRLGGFAMTATNGIANFVLVFVGAIFIASDPNVYRRGLLLLLPARAEPPMGAALDDASRGLRGWMMGQAVSSVVVSLLTGGGLWALGVPASGGLGIIAGLLDVIPMVGPVIAGIPAVLLAFTVSPTAALWTVGLFLLVQQIQGNFLQPMIQKQAVDVPPAVLLFAVVAAGLVFGFMGVLLSAPLTVVTYVMIQRLYVKTLLAKPIRIAGQD</sequence>
<evidence type="ECO:0000256" key="6">
    <source>
        <dbReference type="SAM" id="MobiDB-lite"/>
    </source>
</evidence>
<reference evidence="8 9" key="1">
    <citation type="submission" date="2018-05" db="EMBL/GenBank/DDBJ databases">
        <title>Genomic Encyclopedia of Type Strains, Phase IV (KMG-IV): sequencing the most valuable type-strain genomes for metagenomic binning, comparative biology and taxonomic classification.</title>
        <authorList>
            <person name="Goeker M."/>
        </authorList>
    </citation>
    <scope>NUCLEOTIDE SEQUENCE [LARGE SCALE GENOMIC DNA]</scope>
    <source>
        <strain evidence="8 9">DSM 3183</strain>
    </source>
</reference>
<comment type="similarity">
    <text evidence="2">Belongs to the autoinducer-2 exporter (AI-2E) (TC 2.A.86) family.</text>
</comment>